<keyword evidence="10 12" id="KW-1133">Transmembrane helix</keyword>
<keyword evidence="8 12" id="KW-0812">Transmembrane</keyword>
<protein>
    <recommendedName>
        <fullName evidence="5">Transmembrane protein 98</fullName>
    </recommendedName>
</protein>
<keyword evidence="14" id="KW-1185">Reference proteome</keyword>
<evidence type="ECO:0000256" key="1">
    <source>
        <dbReference type="ARBA" id="ARBA00004401"/>
    </source>
</evidence>
<reference evidence="13 14" key="1">
    <citation type="journal article" date="2022" name="Gigascience">
        <title>A chromosome-level genome assembly and annotation of the desert horned lizard, Phrynosoma platyrhinos, provides insight into chromosomal rearrangements among reptiles.</title>
        <authorList>
            <person name="Koochekian N."/>
            <person name="Ascanio A."/>
            <person name="Farleigh K."/>
            <person name="Card D.C."/>
            <person name="Schield D.R."/>
            <person name="Castoe T.A."/>
            <person name="Jezkova T."/>
        </authorList>
    </citation>
    <scope>NUCLEOTIDE SEQUENCE [LARGE SCALE GENOMIC DNA]</scope>
    <source>
        <strain evidence="13">NK-2021</strain>
    </source>
</reference>
<organism evidence="13 14">
    <name type="scientific">Phrynosoma platyrhinos</name>
    <name type="common">Desert horned lizard</name>
    <dbReference type="NCBI Taxonomy" id="52577"/>
    <lineage>
        <taxon>Eukaryota</taxon>
        <taxon>Metazoa</taxon>
        <taxon>Chordata</taxon>
        <taxon>Craniata</taxon>
        <taxon>Vertebrata</taxon>
        <taxon>Euteleostomi</taxon>
        <taxon>Lepidosauria</taxon>
        <taxon>Squamata</taxon>
        <taxon>Bifurcata</taxon>
        <taxon>Unidentata</taxon>
        <taxon>Episquamata</taxon>
        <taxon>Toxicofera</taxon>
        <taxon>Iguania</taxon>
        <taxon>Phrynosomatidae</taxon>
        <taxon>Phrynosomatinae</taxon>
        <taxon>Phrynosoma</taxon>
    </lineage>
</organism>
<feature type="transmembrane region" description="Helical" evidence="12">
    <location>
        <begin position="6"/>
        <end position="27"/>
    </location>
</feature>
<proteinExistence type="inferred from homology"/>
<evidence type="ECO:0000256" key="8">
    <source>
        <dbReference type="ARBA" id="ARBA00022692"/>
    </source>
</evidence>
<dbReference type="InterPro" id="IPR029668">
    <property type="entry name" value="TMEM98"/>
</dbReference>
<comment type="similarity">
    <text evidence="4">Belongs to the TMEM98 family.</text>
</comment>
<keyword evidence="7" id="KW-0964">Secreted</keyword>
<evidence type="ECO:0000256" key="10">
    <source>
        <dbReference type="ARBA" id="ARBA00022989"/>
    </source>
</evidence>
<dbReference type="PANTHER" id="PTHR32510:SF3">
    <property type="entry name" value="TRANSMEMBRANE PROTEIN 98"/>
    <property type="match status" value="1"/>
</dbReference>
<evidence type="ECO:0000256" key="12">
    <source>
        <dbReference type="SAM" id="Phobius"/>
    </source>
</evidence>
<evidence type="ECO:0000256" key="2">
    <source>
        <dbReference type="ARBA" id="ARBA00004550"/>
    </source>
</evidence>
<evidence type="ECO:0000256" key="4">
    <source>
        <dbReference type="ARBA" id="ARBA00011024"/>
    </source>
</evidence>
<sequence>METVVIVAIGVLATIFLASFVALVVVCRQRYCRPKDFLNHYDTRPIVDLMGTTETQSEPSELEGLVSHCIAILKICHTLTEKLVAMTMGSGAQMKSPASLNDIIVVAKRISPRVDDVVRSMYPPLDPKLLDARTTALLLSVSHLVLITRNACHSPSRMDWIDQSLSAAEEHMAVLHEAALASEPERGVPSAEGFLQEQSTI</sequence>
<name>A0ABQ7TB69_PHRPL</name>
<evidence type="ECO:0000256" key="7">
    <source>
        <dbReference type="ARBA" id="ARBA00022525"/>
    </source>
</evidence>
<evidence type="ECO:0000256" key="5">
    <source>
        <dbReference type="ARBA" id="ARBA00014380"/>
    </source>
</evidence>
<keyword evidence="6" id="KW-1003">Cell membrane</keyword>
<evidence type="ECO:0000256" key="3">
    <source>
        <dbReference type="ARBA" id="ARBA00004648"/>
    </source>
</evidence>
<accession>A0ABQ7TB69</accession>
<comment type="subcellular location">
    <subcellularLocation>
        <location evidence="1">Cell membrane</location>
        <topology evidence="1">Single-pass type II membrane protein</topology>
    </subcellularLocation>
    <subcellularLocation>
        <location evidence="3">Endoplasmic reticulum membrane</location>
        <topology evidence="3">Single-pass type II membrane protein</topology>
    </subcellularLocation>
    <subcellularLocation>
        <location evidence="2">Secreted</location>
        <location evidence="2">Extracellular exosome</location>
    </subcellularLocation>
</comment>
<dbReference type="Gene3D" id="1.20.1410.10">
    <property type="entry name" value="I/LWEQ domain"/>
    <property type="match status" value="1"/>
</dbReference>
<evidence type="ECO:0000256" key="6">
    <source>
        <dbReference type="ARBA" id="ARBA00022475"/>
    </source>
</evidence>
<evidence type="ECO:0000256" key="9">
    <source>
        <dbReference type="ARBA" id="ARBA00022824"/>
    </source>
</evidence>
<evidence type="ECO:0000256" key="11">
    <source>
        <dbReference type="ARBA" id="ARBA00023136"/>
    </source>
</evidence>
<evidence type="ECO:0000313" key="13">
    <source>
        <dbReference type="EMBL" id="KAH0626970.1"/>
    </source>
</evidence>
<dbReference type="EMBL" id="JAIPUX010000521">
    <property type="protein sequence ID" value="KAH0626970.1"/>
    <property type="molecule type" value="Genomic_DNA"/>
</dbReference>
<keyword evidence="11 12" id="KW-0472">Membrane</keyword>
<keyword evidence="9" id="KW-0256">Endoplasmic reticulum</keyword>
<dbReference type="PANTHER" id="PTHR32510">
    <property type="entry name" value="TRANSMEMBRANE PROTEIN 98"/>
    <property type="match status" value="1"/>
</dbReference>
<gene>
    <name evidence="13" type="ORF">JD844_002304</name>
</gene>
<dbReference type="Proteomes" id="UP000826234">
    <property type="component" value="Unassembled WGS sequence"/>
</dbReference>
<evidence type="ECO:0000313" key="14">
    <source>
        <dbReference type="Proteomes" id="UP000826234"/>
    </source>
</evidence>
<comment type="caution">
    <text evidence="13">The sequence shown here is derived from an EMBL/GenBank/DDBJ whole genome shotgun (WGS) entry which is preliminary data.</text>
</comment>